<dbReference type="Proteomes" id="UP001107558">
    <property type="component" value="Chromosome 1"/>
</dbReference>
<sequence>MCKLAILFLLTALIGGSFSLCIWPKTGGVLNVCKREGKADCIGVTSSSTCINLVGGPFVSGFTTGNYQCTIYSSTGCSGTTISVDRSGWSRFPITPKSLKCPCV</sequence>
<evidence type="ECO:0000259" key="2">
    <source>
        <dbReference type="Pfam" id="PF09154"/>
    </source>
</evidence>
<keyword evidence="1" id="KW-0732">Signal</keyword>
<name>A0A9J6CGW2_POLVA</name>
<feature type="chain" id="PRO_5039891078" description="Alpha-amylase C-terminal prokaryotic domain-containing protein" evidence="1">
    <location>
        <begin position="20"/>
        <end position="104"/>
    </location>
</feature>
<dbReference type="AlphaFoldDB" id="A0A9J6CGW2"/>
<feature type="signal peptide" evidence="1">
    <location>
        <begin position="1"/>
        <end position="19"/>
    </location>
</feature>
<evidence type="ECO:0000256" key="1">
    <source>
        <dbReference type="SAM" id="SignalP"/>
    </source>
</evidence>
<dbReference type="GO" id="GO:0004553">
    <property type="term" value="F:hydrolase activity, hydrolyzing O-glycosyl compounds"/>
    <property type="evidence" value="ECO:0007669"/>
    <property type="project" value="InterPro"/>
</dbReference>
<proteinExistence type="predicted"/>
<organism evidence="3 4">
    <name type="scientific">Polypedilum vanderplanki</name>
    <name type="common">Sleeping chironomid midge</name>
    <dbReference type="NCBI Taxonomy" id="319348"/>
    <lineage>
        <taxon>Eukaryota</taxon>
        <taxon>Metazoa</taxon>
        <taxon>Ecdysozoa</taxon>
        <taxon>Arthropoda</taxon>
        <taxon>Hexapoda</taxon>
        <taxon>Insecta</taxon>
        <taxon>Pterygota</taxon>
        <taxon>Neoptera</taxon>
        <taxon>Endopterygota</taxon>
        <taxon>Diptera</taxon>
        <taxon>Nematocera</taxon>
        <taxon>Chironomoidea</taxon>
        <taxon>Chironomidae</taxon>
        <taxon>Chironominae</taxon>
        <taxon>Polypedilum</taxon>
        <taxon>Polypedilum</taxon>
    </lineage>
</organism>
<reference evidence="3" key="1">
    <citation type="submission" date="2021-03" db="EMBL/GenBank/DDBJ databases">
        <title>Chromosome level genome of the anhydrobiotic midge Polypedilum vanderplanki.</title>
        <authorList>
            <person name="Yoshida Y."/>
            <person name="Kikawada T."/>
            <person name="Gusev O."/>
        </authorList>
    </citation>
    <scope>NUCLEOTIDE SEQUENCE</scope>
    <source>
        <strain evidence="3">NIAS01</strain>
        <tissue evidence="3">Whole body or cell culture</tissue>
    </source>
</reference>
<protein>
    <recommendedName>
        <fullName evidence="2">Alpha-amylase C-terminal prokaryotic domain-containing protein</fullName>
    </recommendedName>
</protein>
<dbReference type="OrthoDB" id="5135415at2759"/>
<feature type="domain" description="Alpha-amylase C-terminal prokaryotic" evidence="2">
    <location>
        <begin position="69"/>
        <end position="98"/>
    </location>
</feature>
<keyword evidence="4" id="KW-1185">Reference proteome</keyword>
<dbReference type="InterPro" id="IPR015237">
    <property type="entry name" value="Alpha-amylase_C_pro"/>
</dbReference>
<dbReference type="Pfam" id="PF09154">
    <property type="entry name" value="Alpha-amy_C_pro"/>
    <property type="match status" value="1"/>
</dbReference>
<dbReference type="EMBL" id="JADBJN010000001">
    <property type="protein sequence ID" value="KAG5681284.1"/>
    <property type="molecule type" value="Genomic_DNA"/>
</dbReference>
<evidence type="ECO:0000313" key="3">
    <source>
        <dbReference type="EMBL" id="KAG5681284.1"/>
    </source>
</evidence>
<comment type="caution">
    <text evidence="3">The sequence shown here is derived from an EMBL/GenBank/DDBJ whole genome shotgun (WGS) entry which is preliminary data.</text>
</comment>
<accession>A0A9J6CGW2</accession>
<gene>
    <name evidence="3" type="ORF">PVAND_010735</name>
</gene>
<evidence type="ECO:0000313" key="4">
    <source>
        <dbReference type="Proteomes" id="UP001107558"/>
    </source>
</evidence>